<keyword evidence="3" id="KW-1133">Transmembrane helix</keyword>
<dbReference type="GO" id="GO:0005509">
    <property type="term" value="F:calcium ion binding"/>
    <property type="evidence" value="ECO:0007669"/>
    <property type="project" value="TreeGrafter"/>
</dbReference>
<dbReference type="EMBL" id="JACAZI010000008">
    <property type="protein sequence ID" value="KAF7354139.1"/>
    <property type="molecule type" value="Genomic_DNA"/>
</dbReference>
<feature type="transmembrane region" description="Helical" evidence="3">
    <location>
        <begin position="138"/>
        <end position="156"/>
    </location>
</feature>
<feature type="region of interest" description="Disordered" evidence="2">
    <location>
        <begin position="185"/>
        <end position="215"/>
    </location>
</feature>
<feature type="transmembrane region" description="Helical" evidence="3">
    <location>
        <begin position="42"/>
        <end position="61"/>
    </location>
</feature>
<dbReference type="InterPro" id="IPR007736">
    <property type="entry name" value="Caleosin-related"/>
</dbReference>
<feature type="compositionally biased region" description="Acidic residues" evidence="2">
    <location>
        <begin position="197"/>
        <end position="206"/>
    </location>
</feature>
<dbReference type="OrthoDB" id="640742at2759"/>
<organism evidence="4 5">
    <name type="scientific">Mycena venus</name>
    <dbReference type="NCBI Taxonomy" id="2733690"/>
    <lineage>
        <taxon>Eukaryota</taxon>
        <taxon>Fungi</taxon>
        <taxon>Dikarya</taxon>
        <taxon>Basidiomycota</taxon>
        <taxon>Agaricomycotina</taxon>
        <taxon>Agaricomycetes</taxon>
        <taxon>Agaricomycetidae</taxon>
        <taxon>Agaricales</taxon>
        <taxon>Marasmiineae</taxon>
        <taxon>Mycenaceae</taxon>
        <taxon>Mycena</taxon>
    </lineage>
</organism>
<dbReference type="PANTHER" id="PTHR31495">
    <property type="entry name" value="PEROXYGENASE 3-RELATED"/>
    <property type="match status" value="1"/>
</dbReference>
<name>A0A8H6Y977_9AGAR</name>
<evidence type="ECO:0000256" key="3">
    <source>
        <dbReference type="SAM" id="Phobius"/>
    </source>
</evidence>
<dbReference type="Pfam" id="PF05042">
    <property type="entry name" value="Caleosin"/>
    <property type="match status" value="1"/>
</dbReference>
<dbReference type="AlphaFoldDB" id="A0A8H6Y977"/>
<comment type="caution">
    <text evidence="4">The sequence shown here is derived from an EMBL/GenBank/DDBJ whole genome shotgun (WGS) entry which is preliminary data.</text>
</comment>
<proteinExistence type="inferred from homology"/>
<comment type="similarity">
    <text evidence="1">Belongs to the caleosin family.</text>
</comment>
<protein>
    <recommendedName>
        <fullName evidence="6">Caleosin-domain-containing protein</fullName>
    </recommendedName>
</protein>
<evidence type="ECO:0000256" key="2">
    <source>
        <dbReference type="SAM" id="MobiDB-lite"/>
    </source>
</evidence>
<evidence type="ECO:0000313" key="4">
    <source>
        <dbReference type="EMBL" id="KAF7354139.1"/>
    </source>
</evidence>
<evidence type="ECO:0000256" key="1">
    <source>
        <dbReference type="ARBA" id="ARBA00006765"/>
    </source>
</evidence>
<dbReference type="Proteomes" id="UP000620124">
    <property type="component" value="Unassembled WGS sequence"/>
</dbReference>
<dbReference type="GO" id="GO:0004497">
    <property type="term" value="F:monooxygenase activity"/>
    <property type="evidence" value="ECO:0007669"/>
    <property type="project" value="TreeGrafter"/>
</dbReference>
<keyword evidence="3" id="KW-0812">Transmembrane</keyword>
<evidence type="ECO:0000313" key="5">
    <source>
        <dbReference type="Proteomes" id="UP000620124"/>
    </source>
</evidence>
<gene>
    <name evidence="4" type="ORF">MVEN_01101300</name>
</gene>
<reference evidence="4" key="1">
    <citation type="submission" date="2020-05" db="EMBL/GenBank/DDBJ databases">
        <title>Mycena genomes resolve the evolution of fungal bioluminescence.</title>
        <authorList>
            <person name="Tsai I.J."/>
        </authorList>
    </citation>
    <scope>NUCLEOTIDE SEQUENCE</scope>
    <source>
        <strain evidence="4">CCC161011</strain>
    </source>
</reference>
<accession>A0A8H6Y977</accession>
<dbReference type="PANTHER" id="PTHR31495:SF0">
    <property type="entry name" value="BINDING PROTEIN CALEOSIN, PUTATIVE (AFU_ORTHOLOGUE AFUA_5G13750)-RELATED"/>
    <property type="match status" value="1"/>
</dbReference>
<keyword evidence="5" id="KW-1185">Reference proteome</keyword>
<feature type="compositionally biased region" description="Basic and acidic residues" evidence="2">
    <location>
        <begin position="185"/>
        <end position="196"/>
    </location>
</feature>
<evidence type="ECO:0008006" key="6">
    <source>
        <dbReference type="Google" id="ProtNLM"/>
    </source>
</evidence>
<keyword evidence="3" id="KW-0472">Membrane</keyword>
<sequence length="215" mass="24160">MSQNAQLSSGMKHPALQGHVAFFDTDNDDIIWPTDTFKGFRAIGFGVFFSLLSMIIIHSGFSYLTFGTLLPDPCFRLRVSRINRAIHGSDTGIYTQTGELDESRFDFVFALYSAAPHAHLSFSEGVALVRGNRNPFDVFGWIAAVFEWGSVFLLLAQDGQVKREDVHDIMNGTLFPRLAAENEAKKKHEAQMRAELDGDEDDENEDTQYTKVKED</sequence>